<evidence type="ECO:0000256" key="1">
    <source>
        <dbReference type="ARBA" id="ARBA00022490"/>
    </source>
</evidence>
<dbReference type="Proteomes" id="UP000885832">
    <property type="component" value="Unassembled WGS sequence"/>
</dbReference>
<proteinExistence type="predicted"/>
<dbReference type="InterPro" id="IPR008189">
    <property type="entry name" value="rRNA_ssu_MeTfrase_I"/>
</dbReference>
<accession>A0A832J272</accession>
<dbReference type="InterPro" id="IPR014776">
    <property type="entry name" value="4pyrrole_Mease_sub2"/>
</dbReference>
<dbReference type="GO" id="GO:0008168">
    <property type="term" value="F:methyltransferase activity"/>
    <property type="evidence" value="ECO:0007669"/>
    <property type="project" value="UniProtKB-KW"/>
</dbReference>
<protein>
    <submittedName>
        <fullName evidence="8">16S rRNA (Cytidine(1402)-2'-O)-methyltransferase</fullName>
        <ecNumber evidence="8">2.1.1.198</ecNumber>
    </submittedName>
</protein>
<dbReference type="Gene3D" id="3.40.1010.10">
    <property type="entry name" value="Cobalt-precorrin-4 Transmethylase, Domain 1"/>
    <property type="match status" value="1"/>
</dbReference>
<evidence type="ECO:0000256" key="2">
    <source>
        <dbReference type="ARBA" id="ARBA00022552"/>
    </source>
</evidence>
<evidence type="ECO:0000256" key="4">
    <source>
        <dbReference type="ARBA" id="ARBA00022679"/>
    </source>
</evidence>
<keyword evidence="4 8" id="KW-0808">Transferase</keyword>
<keyword evidence="1" id="KW-0963">Cytoplasm</keyword>
<feature type="domain" description="RsmI HTH" evidence="7">
    <location>
        <begin position="149"/>
        <end position="192"/>
    </location>
</feature>
<dbReference type="SUPFAM" id="SSF53790">
    <property type="entry name" value="Tetrapyrrole methylase"/>
    <property type="match status" value="1"/>
</dbReference>
<dbReference type="AlphaFoldDB" id="A0A832J272"/>
<dbReference type="InterPro" id="IPR053910">
    <property type="entry name" value="RsmI_HTH"/>
</dbReference>
<dbReference type="InterPro" id="IPR000878">
    <property type="entry name" value="4pyrrol_Mease"/>
</dbReference>
<dbReference type="PANTHER" id="PTHR46111">
    <property type="entry name" value="RIBOSOMAL RNA SMALL SUBUNIT METHYLTRANSFERASE I"/>
    <property type="match status" value="1"/>
</dbReference>
<dbReference type="CDD" id="cd11648">
    <property type="entry name" value="RsmI"/>
    <property type="match status" value="1"/>
</dbReference>
<dbReference type="GO" id="GO:0006364">
    <property type="term" value="P:rRNA processing"/>
    <property type="evidence" value="ECO:0007669"/>
    <property type="project" value="UniProtKB-KW"/>
</dbReference>
<dbReference type="EC" id="2.1.1.198" evidence="8"/>
<organism evidence="8">
    <name type="scientific">Candidatus Tenderia electrophaga</name>
    <dbReference type="NCBI Taxonomy" id="1748243"/>
    <lineage>
        <taxon>Bacteria</taxon>
        <taxon>Pseudomonadati</taxon>
        <taxon>Pseudomonadota</taxon>
        <taxon>Gammaproteobacteria</taxon>
        <taxon>Candidatus Tenderiales</taxon>
        <taxon>Candidatus Tenderiaceae</taxon>
        <taxon>Candidatus Tenderia</taxon>
    </lineage>
</organism>
<feature type="non-terminal residue" evidence="8">
    <location>
        <position position="1"/>
    </location>
</feature>
<dbReference type="PANTHER" id="PTHR46111:SF1">
    <property type="entry name" value="RIBOSOMAL RNA SMALL SUBUNIT METHYLTRANSFERASE I"/>
    <property type="match status" value="1"/>
</dbReference>
<dbReference type="InterPro" id="IPR014777">
    <property type="entry name" value="4pyrrole_Mease_sub1"/>
</dbReference>
<dbReference type="NCBIfam" id="TIGR00096">
    <property type="entry name" value="16S rRNA (cytidine(1402)-2'-O)-methyltransferase"/>
    <property type="match status" value="1"/>
</dbReference>
<evidence type="ECO:0000313" key="8">
    <source>
        <dbReference type="EMBL" id="HHJ80095.1"/>
    </source>
</evidence>
<evidence type="ECO:0000259" key="6">
    <source>
        <dbReference type="Pfam" id="PF00590"/>
    </source>
</evidence>
<evidence type="ECO:0000259" key="7">
    <source>
        <dbReference type="Pfam" id="PF23016"/>
    </source>
</evidence>
<dbReference type="Pfam" id="PF23016">
    <property type="entry name" value="RsmI_C"/>
    <property type="match status" value="1"/>
</dbReference>
<keyword evidence="2" id="KW-0698">rRNA processing</keyword>
<feature type="domain" description="Tetrapyrrole methylase" evidence="6">
    <location>
        <begin position="1"/>
        <end position="113"/>
    </location>
</feature>
<keyword evidence="3 8" id="KW-0489">Methyltransferase</keyword>
<dbReference type="GO" id="GO:0032259">
    <property type="term" value="P:methylation"/>
    <property type="evidence" value="ECO:0007669"/>
    <property type="project" value="UniProtKB-KW"/>
</dbReference>
<dbReference type="Pfam" id="PF00590">
    <property type="entry name" value="TP_methylase"/>
    <property type="match status" value="1"/>
</dbReference>
<gene>
    <name evidence="8" type="primary">rsmI</name>
    <name evidence="8" type="ORF">ENJ65_00515</name>
</gene>
<dbReference type="InterPro" id="IPR035996">
    <property type="entry name" value="4pyrrol_Methylase_sf"/>
</dbReference>
<dbReference type="FunFam" id="3.30.950.10:FF:000002">
    <property type="entry name" value="Ribosomal RNA small subunit methyltransferase I"/>
    <property type="match status" value="1"/>
</dbReference>
<evidence type="ECO:0000256" key="5">
    <source>
        <dbReference type="ARBA" id="ARBA00022691"/>
    </source>
</evidence>
<evidence type="ECO:0000256" key="3">
    <source>
        <dbReference type="ARBA" id="ARBA00022603"/>
    </source>
</evidence>
<sequence length="195" mass="20908">GTPLVSDPGYHLVRAAREAAVPVVPLPGASAMITALSASGLASDRFVFEGFLPAKSAARCQRLQGLADDPRTLIFYESTHRIQASLADMAEVFGGQRQAVIARELSKRFETIHGDNLVALQAWLAADANQCRGEFVVLVQGAVAVADETVDAETRRLLTILMQELPLKQAAALTARISGLKKNDLYRLGLALAEK</sequence>
<comment type="caution">
    <text evidence="8">The sequence shown here is derived from an EMBL/GenBank/DDBJ whole genome shotgun (WGS) entry which is preliminary data.</text>
</comment>
<dbReference type="Gene3D" id="3.30.950.10">
    <property type="entry name" value="Methyltransferase, Cobalt-precorrin-4 Transmethylase, Domain 2"/>
    <property type="match status" value="1"/>
</dbReference>
<keyword evidence="5" id="KW-0949">S-adenosyl-L-methionine</keyword>
<reference evidence="8" key="1">
    <citation type="journal article" date="2020" name="mSystems">
        <title>Genome- and Community-Level Interaction Insights into Carbon Utilization and Element Cycling Functions of Hydrothermarchaeota in Hydrothermal Sediment.</title>
        <authorList>
            <person name="Zhou Z."/>
            <person name="Liu Y."/>
            <person name="Xu W."/>
            <person name="Pan J."/>
            <person name="Luo Z.H."/>
            <person name="Li M."/>
        </authorList>
    </citation>
    <scope>NUCLEOTIDE SEQUENCE [LARGE SCALE GENOMIC DNA]</scope>
    <source>
        <strain evidence="8">HyVt-505</strain>
    </source>
</reference>
<dbReference type="EMBL" id="DRNF01000033">
    <property type="protein sequence ID" value="HHJ80095.1"/>
    <property type="molecule type" value="Genomic_DNA"/>
</dbReference>
<name>A0A832J272_9GAMM</name>